<evidence type="ECO:0000256" key="1">
    <source>
        <dbReference type="SAM" id="SignalP"/>
    </source>
</evidence>
<dbReference type="Pfam" id="PF11138">
    <property type="entry name" value="DUF2911"/>
    <property type="match status" value="1"/>
</dbReference>
<accession>A0A0C1KZH5</accession>
<dbReference type="InterPro" id="IPR021314">
    <property type="entry name" value="DUF2911"/>
</dbReference>
<dbReference type="OrthoDB" id="9808374at2"/>
<dbReference type="RefSeq" id="WP_039142877.1">
    <property type="nucleotide sequence ID" value="NZ_JSVC01000023.1"/>
</dbReference>
<dbReference type="AlphaFoldDB" id="A0A0C1KZH5"/>
<name>A0A0C1KZH5_9BACT</name>
<sequence>MKHLSVAVLALLFLLLSCMQERKSPHETITNGNVSVTYGRPSMKGRNIFGTLVPYGEVWRAGADEATEIKFSSDGTFGGKPVSAGTYTLFVIPSEKEWNVILNSELKQWGAYEYDKFKDKNVVEVSAPVETMQAPVEMFTVRFTDKQMIMEWERSRVSLPVTP</sequence>
<keyword evidence="3" id="KW-1185">Reference proteome</keyword>
<protein>
    <recommendedName>
        <fullName evidence="4">DUF2911 domain-containing protein</fullName>
    </recommendedName>
</protein>
<dbReference type="Proteomes" id="UP000031408">
    <property type="component" value="Unassembled WGS sequence"/>
</dbReference>
<organism evidence="2 3">
    <name type="scientific">Flavihumibacter solisilvae</name>
    <dbReference type="NCBI Taxonomy" id="1349421"/>
    <lineage>
        <taxon>Bacteria</taxon>
        <taxon>Pseudomonadati</taxon>
        <taxon>Bacteroidota</taxon>
        <taxon>Chitinophagia</taxon>
        <taxon>Chitinophagales</taxon>
        <taxon>Chitinophagaceae</taxon>
        <taxon>Flavihumibacter</taxon>
    </lineage>
</organism>
<feature type="signal peptide" evidence="1">
    <location>
        <begin position="1"/>
        <end position="19"/>
    </location>
</feature>
<dbReference type="STRING" id="1349421.OI18_19265"/>
<reference evidence="2 3" key="1">
    <citation type="submission" date="2014-11" db="EMBL/GenBank/DDBJ databases">
        <title>Genome sequence of Flavihumibacter solisilvae 3-3.</title>
        <authorList>
            <person name="Zhou G."/>
            <person name="Li M."/>
            <person name="Wang G."/>
        </authorList>
    </citation>
    <scope>NUCLEOTIDE SEQUENCE [LARGE SCALE GENOMIC DNA]</scope>
    <source>
        <strain evidence="2 3">3-3</strain>
    </source>
</reference>
<feature type="chain" id="PRO_5002135298" description="DUF2911 domain-containing protein" evidence="1">
    <location>
        <begin position="20"/>
        <end position="163"/>
    </location>
</feature>
<comment type="caution">
    <text evidence="2">The sequence shown here is derived from an EMBL/GenBank/DDBJ whole genome shotgun (WGS) entry which is preliminary data.</text>
</comment>
<evidence type="ECO:0000313" key="2">
    <source>
        <dbReference type="EMBL" id="KIC93107.1"/>
    </source>
</evidence>
<dbReference type="PROSITE" id="PS51257">
    <property type="entry name" value="PROKAR_LIPOPROTEIN"/>
    <property type="match status" value="1"/>
</dbReference>
<proteinExistence type="predicted"/>
<dbReference type="EMBL" id="JSVC01000023">
    <property type="protein sequence ID" value="KIC93107.1"/>
    <property type="molecule type" value="Genomic_DNA"/>
</dbReference>
<evidence type="ECO:0008006" key="4">
    <source>
        <dbReference type="Google" id="ProtNLM"/>
    </source>
</evidence>
<gene>
    <name evidence="2" type="ORF">OI18_19265</name>
</gene>
<evidence type="ECO:0000313" key="3">
    <source>
        <dbReference type="Proteomes" id="UP000031408"/>
    </source>
</evidence>
<keyword evidence="1" id="KW-0732">Signal</keyword>